<dbReference type="InterPro" id="IPR016186">
    <property type="entry name" value="C-type_lectin-like/link_sf"/>
</dbReference>
<protein>
    <recommendedName>
        <fullName evidence="2">C-type lectin domain-containing protein</fullName>
    </recommendedName>
</protein>
<proteinExistence type="predicted"/>
<sequence length="182" mass="20117">MILKVLMLLVCVELVDLCNVRPEGTCEAGWTYYKREKTGWCMKLVAQNNLNKTDAEKICNNLGAVISSIDNMAMYNFTFSLSNDTSLQAWLGAKLIAKCDCGMAVCPWIDGCDETGYIWTDGLSLTTPSNSIDKIIAYGPGISANGTKTYNRLDSLCFNFDWFAQTCNSDWLLTSVICGKPV</sequence>
<evidence type="ECO:0000313" key="3">
    <source>
        <dbReference type="EMBL" id="CAI5440330.1"/>
    </source>
</evidence>
<dbReference type="CDD" id="cd00037">
    <property type="entry name" value="CLECT"/>
    <property type="match status" value="1"/>
</dbReference>
<dbReference type="AlphaFoldDB" id="A0A9P1I8A4"/>
<feature type="chain" id="PRO_5040318488" description="C-type lectin domain-containing protein" evidence="1">
    <location>
        <begin position="18"/>
        <end position="182"/>
    </location>
</feature>
<dbReference type="InterPro" id="IPR016187">
    <property type="entry name" value="CTDL_fold"/>
</dbReference>
<comment type="caution">
    <text evidence="3">The sequence shown here is derived from an EMBL/GenBank/DDBJ whole genome shotgun (WGS) entry which is preliminary data.</text>
</comment>
<organism evidence="3 4">
    <name type="scientific">Caenorhabditis angaria</name>
    <dbReference type="NCBI Taxonomy" id="860376"/>
    <lineage>
        <taxon>Eukaryota</taxon>
        <taxon>Metazoa</taxon>
        <taxon>Ecdysozoa</taxon>
        <taxon>Nematoda</taxon>
        <taxon>Chromadorea</taxon>
        <taxon>Rhabditida</taxon>
        <taxon>Rhabditina</taxon>
        <taxon>Rhabditomorpha</taxon>
        <taxon>Rhabditoidea</taxon>
        <taxon>Rhabditidae</taxon>
        <taxon>Peloderinae</taxon>
        <taxon>Caenorhabditis</taxon>
    </lineage>
</organism>
<keyword evidence="1" id="KW-0732">Signal</keyword>
<dbReference type="Proteomes" id="UP001152747">
    <property type="component" value="Unassembled WGS sequence"/>
</dbReference>
<reference evidence="3" key="1">
    <citation type="submission" date="2022-11" db="EMBL/GenBank/DDBJ databases">
        <authorList>
            <person name="Kikuchi T."/>
        </authorList>
    </citation>
    <scope>NUCLEOTIDE SEQUENCE</scope>
    <source>
        <strain evidence="3">PS1010</strain>
    </source>
</reference>
<feature type="signal peptide" evidence="1">
    <location>
        <begin position="1"/>
        <end position="17"/>
    </location>
</feature>
<dbReference type="SMART" id="SM00034">
    <property type="entry name" value="CLECT"/>
    <property type="match status" value="1"/>
</dbReference>
<dbReference type="InterPro" id="IPR001304">
    <property type="entry name" value="C-type_lectin-like"/>
</dbReference>
<dbReference type="PANTHER" id="PTHR23124">
    <property type="entry name" value="C-TYPE LECTIN DOMAIN-CONTAINING PROTEIN-RELATED-RELATED"/>
    <property type="match status" value="1"/>
</dbReference>
<dbReference type="SUPFAM" id="SSF56436">
    <property type="entry name" value="C-type lectin-like"/>
    <property type="match status" value="1"/>
</dbReference>
<evidence type="ECO:0000313" key="4">
    <source>
        <dbReference type="Proteomes" id="UP001152747"/>
    </source>
</evidence>
<feature type="domain" description="C-type lectin" evidence="2">
    <location>
        <begin position="26"/>
        <end position="179"/>
    </location>
</feature>
<accession>A0A9P1I8A4</accession>
<name>A0A9P1I8A4_9PELO</name>
<keyword evidence="4" id="KW-1185">Reference proteome</keyword>
<evidence type="ECO:0000259" key="2">
    <source>
        <dbReference type="SMART" id="SM00034"/>
    </source>
</evidence>
<gene>
    <name evidence="3" type="ORF">CAMP_LOCUS2967</name>
</gene>
<dbReference type="Gene3D" id="3.10.100.10">
    <property type="entry name" value="Mannose-Binding Protein A, subunit A"/>
    <property type="match status" value="1"/>
</dbReference>
<dbReference type="EMBL" id="CANHGI010000001">
    <property type="protein sequence ID" value="CAI5440330.1"/>
    <property type="molecule type" value="Genomic_DNA"/>
</dbReference>
<evidence type="ECO:0000256" key="1">
    <source>
        <dbReference type="SAM" id="SignalP"/>
    </source>
</evidence>